<dbReference type="GO" id="GO:0004190">
    <property type="term" value="F:aspartic-type endopeptidase activity"/>
    <property type="evidence" value="ECO:0007669"/>
    <property type="project" value="InterPro"/>
</dbReference>
<dbReference type="GO" id="GO:0006508">
    <property type="term" value="P:proteolysis"/>
    <property type="evidence" value="ECO:0007669"/>
    <property type="project" value="UniProtKB-KW"/>
</dbReference>
<keyword evidence="2" id="KW-0645">Protease</keyword>
<dbReference type="Proteomes" id="UP000266327">
    <property type="component" value="Unassembled WGS sequence"/>
</dbReference>
<dbReference type="RefSeq" id="WP_119785226.1">
    <property type="nucleotide sequence ID" value="NZ_QYUQ01000002.1"/>
</dbReference>
<feature type="signal peptide" evidence="1">
    <location>
        <begin position="1"/>
        <end position="23"/>
    </location>
</feature>
<protein>
    <submittedName>
        <fullName evidence="2">TIGR02281 family clan AA aspartic protease</fullName>
        <ecNumber evidence="2">3.4.23.-</ecNumber>
    </submittedName>
</protein>
<keyword evidence="1" id="KW-0732">Signal</keyword>
<organism evidence="2 3">
    <name type="scientific">Noviherbaspirillum sedimenti</name>
    <dbReference type="NCBI Taxonomy" id="2320865"/>
    <lineage>
        <taxon>Bacteria</taxon>
        <taxon>Pseudomonadati</taxon>
        <taxon>Pseudomonadota</taxon>
        <taxon>Betaproteobacteria</taxon>
        <taxon>Burkholderiales</taxon>
        <taxon>Oxalobacteraceae</taxon>
        <taxon>Noviherbaspirillum</taxon>
    </lineage>
</organism>
<dbReference type="InterPro" id="IPR021109">
    <property type="entry name" value="Peptidase_aspartic_dom_sf"/>
</dbReference>
<accession>A0A3A3G5I1</accession>
<dbReference type="InterPro" id="IPR034122">
    <property type="entry name" value="Retropepsin-like_bacterial"/>
</dbReference>
<dbReference type="EMBL" id="QYUQ01000002">
    <property type="protein sequence ID" value="RJG01762.1"/>
    <property type="molecule type" value="Genomic_DNA"/>
</dbReference>
<dbReference type="Gene3D" id="2.30.30.830">
    <property type="match status" value="1"/>
</dbReference>
<dbReference type="PROSITE" id="PS00141">
    <property type="entry name" value="ASP_PROTEASE"/>
    <property type="match status" value="1"/>
</dbReference>
<evidence type="ECO:0000313" key="2">
    <source>
        <dbReference type="EMBL" id="RJG01762.1"/>
    </source>
</evidence>
<name>A0A3A3G5I1_9BURK</name>
<comment type="caution">
    <text evidence="2">The sequence shown here is derived from an EMBL/GenBank/DDBJ whole genome shotgun (WGS) entry which is preliminary data.</text>
</comment>
<gene>
    <name evidence="2" type="ORF">D3878_09350</name>
</gene>
<dbReference type="InterPro" id="IPR011969">
    <property type="entry name" value="Clan_AA_Asp_peptidase_C"/>
</dbReference>
<dbReference type="Gene3D" id="2.40.70.10">
    <property type="entry name" value="Acid Proteases"/>
    <property type="match status" value="1"/>
</dbReference>
<dbReference type="EC" id="3.4.23.-" evidence="2"/>
<dbReference type="OrthoDB" id="185963at2"/>
<dbReference type="Pfam" id="PF13975">
    <property type="entry name" value="gag-asp_proteas"/>
    <property type="match status" value="1"/>
</dbReference>
<proteinExistence type="predicted"/>
<dbReference type="AlphaFoldDB" id="A0A3A3G5I1"/>
<dbReference type="NCBIfam" id="TIGR02281">
    <property type="entry name" value="clan_AA_DTGA"/>
    <property type="match status" value="1"/>
</dbReference>
<reference evidence="3" key="1">
    <citation type="submission" date="2018-09" db="EMBL/GenBank/DDBJ databases">
        <authorList>
            <person name="Zhu H."/>
        </authorList>
    </citation>
    <scope>NUCLEOTIDE SEQUENCE [LARGE SCALE GENOMIC DNA]</scope>
    <source>
        <strain evidence="3">K1S02-23</strain>
    </source>
</reference>
<dbReference type="CDD" id="cd05483">
    <property type="entry name" value="retropepsin_like_bacteria"/>
    <property type="match status" value="1"/>
</dbReference>
<sequence>MRSISCVATSLLAAALYAGGVAAADIDLIGVFPGKAVLVVNGGNPKTYSVGNTVAGTIKLTSVGSATATLEENGKRQTLQLGEHFNRTAPSGPASITLHADSKGHYMAQGQINGGTVRMLVDTGASMIALPSGDATRLGIDYKKGQLGYSSTANGVKPVYRVTLDTVRIGDIQLNQVEATVHEGGLPVILLGMSFLNRTDIRREGDLLTLSRRY</sequence>
<evidence type="ECO:0000313" key="3">
    <source>
        <dbReference type="Proteomes" id="UP000266327"/>
    </source>
</evidence>
<feature type="chain" id="PRO_5017187582" evidence="1">
    <location>
        <begin position="24"/>
        <end position="214"/>
    </location>
</feature>
<keyword evidence="3" id="KW-1185">Reference proteome</keyword>
<keyword evidence="2" id="KW-0378">Hydrolase</keyword>
<evidence type="ECO:0000256" key="1">
    <source>
        <dbReference type="SAM" id="SignalP"/>
    </source>
</evidence>
<dbReference type="SUPFAM" id="SSF50630">
    <property type="entry name" value="Acid proteases"/>
    <property type="match status" value="1"/>
</dbReference>
<dbReference type="InterPro" id="IPR001969">
    <property type="entry name" value="Aspartic_peptidase_AS"/>
</dbReference>